<evidence type="ECO:0000256" key="2">
    <source>
        <dbReference type="SAM" id="Phobius"/>
    </source>
</evidence>
<dbReference type="OrthoDB" id="2528797at2759"/>
<feature type="compositionally biased region" description="Polar residues" evidence="1">
    <location>
        <begin position="119"/>
        <end position="136"/>
    </location>
</feature>
<keyword evidence="2" id="KW-1133">Transmembrane helix</keyword>
<name>A0A5C5G2L8_9BASI</name>
<sequence length="279" mass="29813">MSDSDSPSSPDPREDAVLPPWIWLTLCTLSLICLLFVSFRRAKSLELYERAKDYLRQRLPFSSLHRGIHLSAQDLEANSLPSRPRARRARPSQDDLSDSSSVHSVLDDDDDDDDELPRYTSSPLLSPGRGNSSSFPSRRAYTLDTRPAASLASSALAALQRGTDALGWGAERGVRALRGEGDKSDGIARAFWGVRKADRTGGIRLGGAGEAGTLRREDAAAYEGADKAGTRESRGHLSTASTSSAAGSALFDLGGDADPGDAVELPNQFSLSSQGTTPH</sequence>
<feature type="compositionally biased region" description="Basic and acidic residues" evidence="1">
    <location>
        <begin position="222"/>
        <end position="235"/>
    </location>
</feature>
<feature type="transmembrane region" description="Helical" evidence="2">
    <location>
        <begin position="20"/>
        <end position="39"/>
    </location>
</feature>
<feature type="region of interest" description="Disordered" evidence="1">
    <location>
        <begin position="222"/>
        <end position="279"/>
    </location>
</feature>
<keyword evidence="2" id="KW-0472">Membrane</keyword>
<reference evidence="3 4" key="1">
    <citation type="submission" date="2019-03" db="EMBL/GenBank/DDBJ databases">
        <title>Rhodosporidium diobovatum UCD-FST 08-225 genome sequencing, assembly, and annotation.</title>
        <authorList>
            <person name="Fakankun I.U."/>
            <person name="Fristensky B."/>
            <person name="Levin D.B."/>
        </authorList>
    </citation>
    <scope>NUCLEOTIDE SEQUENCE [LARGE SCALE GENOMIC DNA]</scope>
    <source>
        <strain evidence="3 4">UCD-FST 08-225</strain>
    </source>
</reference>
<gene>
    <name evidence="3" type="ORF">DMC30DRAFT_414786</name>
</gene>
<comment type="caution">
    <text evidence="3">The sequence shown here is derived from an EMBL/GenBank/DDBJ whole genome shotgun (WGS) entry which is preliminary data.</text>
</comment>
<feature type="compositionally biased region" description="Low complexity" evidence="1">
    <location>
        <begin position="238"/>
        <end position="249"/>
    </location>
</feature>
<keyword evidence="4" id="KW-1185">Reference proteome</keyword>
<accession>A0A5C5G2L8</accession>
<dbReference type="AlphaFoldDB" id="A0A5C5G2L8"/>
<evidence type="ECO:0000313" key="3">
    <source>
        <dbReference type="EMBL" id="TNY22776.1"/>
    </source>
</evidence>
<keyword evidence="2" id="KW-0812">Transmembrane</keyword>
<feature type="compositionally biased region" description="Polar residues" evidence="1">
    <location>
        <begin position="267"/>
        <end position="279"/>
    </location>
</feature>
<dbReference type="EMBL" id="SOZI01000020">
    <property type="protein sequence ID" value="TNY22776.1"/>
    <property type="molecule type" value="Genomic_DNA"/>
</dbReference>
<protein>
    <submittedName>
        <fullName evidence="3">Uncharacterized protein</fullName>
    </submittedName>
</protein>
<evidence type="ECO:0000256" key="1">
    <source>
        <dbReference type="SAM" id="MobiDB-lite"/>
    </source>
</evidence>
<dbReference type="Proteomes" id="UP000311382">
    <property type="component" value="Unassembled WGS sequence"/>
</dbReference>
<evidence type="ECO:0000313" key="4">
    <source>
        <dbReference type="Proteomes" id="UP000311382"/>
    </source>
</evidence>
<proteinExistence type="predicted"/>
<organism evidence="3 4">
    <name type="scientific">Rhodotorula diobovata</name>
    <dbReference type="NCBI Taxonomy" id="5288"/>
    <lineage>
        <taxon>Eukaryota</taxon>
        <taxon>Fungi</taxon>
        <taxon>Dikarya</taxon>
        <taxon>Basidiomycota</taxon>
        <taxon>Pucciniomycotina</taxon>
        <taxon>Microbotryomycetes</taxon>
        <taxon>Sporidiobolales</taxon>
        <taxon>Sporidiobolaceae</taxon>
        <taxon>Rhodotorula</taxon>
    </lineage>
</organism>
<feature type="region of interest" description="Disordered" evidence="1">
    <location>
        <begin position="75"/>
        <end position="138"/>
    </location>
</feature>